<dbReference type="InterPro" id="IPR038765">
    <property type="entry name" value="Papain-like_cys_pep_sf"/>
</dbReference>
<evidence type="ECO:0000256" key="1">
    <source>
        <dbReference type="SAM" id="MobiDB-lite"/>
    </source>
</evidence>
<keyword evidence="4" id="KW-1185">Reference proteome</keyword>
<dbReference type="SUPFAM" id="SSF54001">
    <property type="entry name" value="Cysteine proteinases"/>
    <property type="match status" value="1"/>
</dbReference>
<feature type="domain" description="Cathepsin propeptide inhibitor" evidence="2">
    <location>
        <begin position="200"/>
        <end position="259"/>
    </location>
</feature>
<evidence type="ECO:0000313" key="4">
    <source>
        <dbReference type="Proteomes" id="UP001497457"/>
    </source>
</evidence>
<proteinExistence type="predicted"/>
<reference evidence="4" key="1">
    <citation type="submission" date="2024-06" db="EMBL/GenBank/DDBJ databases">
        <authorList>
            <person name="Ryan C."/>
        </authorList>
    </citation>
    <scope>NUCLEOTIDE SEQUENCE [LARGE SCALE GENOMIC DNA]</scope>
</reference>
<protein>
    <recommendedName>
        <fullName evidence="2">Cathepsin propeptide inhibitor domain-containing protein</fullName>
    </recommendedName>
</protein>
<dbReference type="AlphaFoldDB" id="A0ABC8W4V8"/>
<reference evidence="3 4" key="2">
    <citation type="submission" date="2024-10" db="EMBL/GenBank/DDBJ databases">
        <authorList>
            <person name="Ryan C."/>
        </authorList>
    </citation>
    <scope>NUCLEOTIDE SEQUENCE [LARGE SCALE GENOMIC DNA]</scope>
</reference>
<feature type="region of interest" description="Disordered" evidence="1">
    <location>
        <begin position="314"/>
        <end position="354"/>
    </location>
</feature>
<evidence type="ECO:0000259" key="2">
    <source>
        <dbReference type="SMART" id="SM00848"/>
    </source>
</evidence>
<dbReference type="InterPro" id="IPR013201">
    <property type="entry name" value="Prot_inhib_I29"/>
</dbReference>
<gene>
    <name evidence="3" type="ORF">URODEC1_LOCUS10186</name>
</gene>
<dbReference type="EMBL" id="OZ075121">
    <property type="protein sequence ID" value="CAL4902826.1"/>
    <property type="molecule type" value="Genomic_DNA"/>
</dbReference>
<accession>A0ABC8W4V8</accession>
<name>A0ABC8W4V8_9POAL</name>
<sequence length="354" mass="40299">MSLRSLCSLLIRRLSPRGIYRARAQAETLGSASGSPARSLHTLRELDTGGGAVGALFAGGLAALAGILYFSKDESDESGMKLNSPLDSSLFDLFHMTYSRNTTSLFLAQEVTSRKGDIILDEAIRAKFIDEDGKFAWLEYIDYINFRRNHPEVTDPEVLDKMLRRRYTVPDDKEAVNQDKVEIGPQEGMRVDEEAMKERFEDWMKKYDKTYHSEEEKVRRYGIFKKNAMKADKTNASFPSGDHLHLAPNNLGDWTDEELYCLRNHQGDFNWEAYLSRMTKMYAEGRVYGVPGFVEVHREVECTEAVKQRFKELTAKKAEQDARKAEQGARRTGQDARKTGQDAREAEPAARKSQ</sequence>
<dbReference type="SMART" id="SM00848">
    <property type="entry name" value="Inhibitor_I29"/>
    <property type="match status" value="1"/>
</dbReference>
<organism evidence="3 4">
    <name type="scientific">Urochloa decumbens</name>
    <dbReference type="NCBI Taxonomy" id="240449"/>
    <lineage>
        <taxon>Eukaryota</taxon>
        <taxon>Viridiplantae</taxon>
        <taxon>Streptophyta</taxon>
        <taxon>Embryophyta</taxon>
        <taxon>Tracheophyta</taxon>
        <taxon>Spermatophyta</taxon>
        <taxon>Magnoliopsida</taxon>
        <taxon>Liliopsida</taxon>
        <taxon>Poales</taxon>
        <taxon>Poaceae</taxon>
        <taxon>PACMAD clade</taxon>
        <taxon>Panicoideae</taxon>
        <taxon>Panicodae</taxon>
        <taxon>Paniceae</taxon>
        <taxon>Melinidinae</taxon>
        <taxon>Urochloa</taxon>
    </lineage>
</organism>
<dbReference type="Pfam" id="PF08246">
    <property type="entry name" value="Inhibitor_I29"/>
    <property type="match status" value="1"/>
</dbReference>
<evidence type="ECO:0000313" key="3">
    <source>
        <dbReference type="EMBL" id="CAL4902826.1"/>
    </source>
</evidence>
<dbReference type="Proteomes" id="UP001497457">
    <property type="component" value="Chromosome 11b"/>
</dbReference>
<dbReference type="Gene3D" id="1.10.287.2250">
    <property type="match status" value="1"/>
</dbReference>